<proteinExistence type="predicted"/>
<reference evidence="2" key="1">
    <citation type="journal article" date="2019" name="Int. J. Syst. Evol. Microbiol.">
        <title>The Global Catalogue of Microorganisms (GCM) 10K type strain sequencing project: providing services to taxonomists for standard genome sequencing and annotation.</title>
        <authorList>
            <consortium name="The Broad Institute Genomics Platform"/>
            <consortium name="The Broad Institute Genome Sequencing Center for Infectious Disease"/>
            <person name="Wu L."/>
            <person name="Ma J."/>
        </authorList>
    </citation>
    <scope>NUCLEOTIDE SEQUENCE [LARGE SCALE GENOMIC DNA]</scope>
    <source>
        <strain evidence="2">CGMCC 4.7177</strain>
    </source>
</reference>
<accession>A0ABV9B1S8</accession>
<organism evidence="1 2">
    <name type="scientific">Streptomyces vulcanius</name>
    <dbReference type="NCBI Taxonomy" id="1441876"/>
    <lineage>
        <taxon>Bacteria</taxon>
        <taxon>Bacillati</taxon>
        <taxon>Actinomycetota</taxon>
        <taxon>Actinomycetes</taxon>
        <taxon>Kitasatosporales</taxon>
        <taxon>Streptomycetaceae</taxon>
        <taxon>Streptomyces</taxon>
    </lineage>
</organism>
<dbReference type="EMBL" id="JBHSFK010000033">
    <property type="protein sequence ID" value="MFC4505276.1"/>
    <property type="molecule type" value="Genomic_DNA"/>
</dbReference>
<dbReference type="Proteomes" id="UP001595839">
    <property type="component" value="Unassembled WGS sequence"/>
</dbReference>
<keyword evidence="2" id="KW-1185">Reference proteome</keyword>
<name>A0ABV9B1S8_9ACTN</name>
<dbReference type="RefSeq" id="WP_381182557.1">
    <property type="nucleotide sequence ID" value="NZ_JBHSFK010000033.1"/>
</dbReference>
<sequence length="60" mass="6552">MRIASRRHRRQVRVTAGDLRVAAEVFTPGRLLELGEGQDITTAPAALGDLLDKQRTGRPG</sequence>
<comment type="caution">
    <text evidence="1">The sequence shown here is derived from an EMBL/GenBank/DDBJ whole genome shotgun (WGS) entry which is preliminary data.</text>
</comment>
<evidence type="ECO:0000313" key="2">
    <source>
        <dbReference type="Proteomes" id="UP001595839"/>
    </source>
</evidence>
<evidence type="ECO:0000313" key="1">
    <source>
        <dbReference type="EMBL" id="MFC4505276.1"/>
    </source>
</evidence>
<gene>
    <name evidence="1" type="ORF">ACFPIH_38405</name>
</gene>
<protein>
    <submittedName>
        <fullName evidence="1">Uncharacterized protein</fullName>
    </submittedName>
</protein>